<evidence type="ECO:0000256" key="3">
    <source>
        <dbReference type="ARBA" id="ARBA00023163"/>
    </source>
</evidence>
<dbReference type="EMBL" id="JBBPCN010000001">
    <property type="protein sequence ID" value="MEK8070817.1"/>
    <property type="molecule type" value="Genomic_DNA"/>
</dbReference>
<dbReference type="InterPro" id="IPR036271">
    <property type="entry name" value="Tet_transcr_reg_TetR-rel_C_sf"/>
</dbReference>
<evidence type="ECO:0000259" key="5">
    <source>
        <dbReference type="PROSITE" id="PS50977"/>
    </source>
</evidence>
<name>A0ABU9CTT9_9NOCA</name>
<feature type="domain" description="HTH tetR-type" evidence="5">
    <location>
        <begin position="19"/>
        <end position="79"/>
    </location>
</feature>
<dbReference type="Gene3D" id="1.10.10.60">
    <property type="entry name" value="Homeodomain-like"/>
    <property type="match status" value="1"/>
</dbReference>
<proteinExistence type="predicted"/>
<evidence type="ECO:0000256" key="1">
    <source>
        <dbReference type="ARBA" id="ARBA00023015"/>
    </source>
</evidence>
<dbReference type="SUPFAM" id="SSF48498">
    <property type="entry name" value="Tetracyclin repressor-like, C-terminal domain"/>
    <property type="match status" value="1"/>
</dbReference>
<dbReference type="SUPFAM" id="SSF46689">
    <property type="entry name" value="Homeodomain-like"/>
    <property type="match status" value="1"/>
</dbReference>
<dbReference type="PANTHER" id="PTHR30055">
    <property type="entry name" value="HTH-TYPE TRANSCRIPTIONAL REGULATOR RUTR"/>
    <property type="match status" value="1"/>
</dbReference>
<sequence>MDDDTERVAPRRRPGGRAAHVRAAVHQAVLDAVIEGGVDKIGIPDIARRAGVQDSTVYRRWGTRENLVLDAMLAASEDTLPRPDTGSLRGDLTALASTLSSYLISPLGRGLVRALAFVTDSPEIKEARNTFWHKRFEANQVMIRQAIARGEISADAEAHARTAIELLIAPIHFRHLLTRLPCDAEFIDTVVAAAIGSLRSTTTTDGERS</sequence>
<dbReference type="Pfam" id="PF16859">
    <property type="entry name" value="TetR_C_11"/>
    <property type="match status" value="1"/>
</dbReference>
<keyword evidence="7" id="KW-1185">Reference proteome</keyword>
<evidence type="ECO:0000256" key="4">
    <source>
        <dbReference type="PROSITE-ProRule" id="PRU00335"/>
    </source>
</evidence>
<keyword evidence="1" id="KW-0805">Transcription regulation</keyword>
<gene>
    <name evidence="6" type="ORF">AABD04_08145</name>
</gene>
<dbReference type="Proteomes" id="UP001456513">
    <property type="component" value="Unassembled WGS sequence"/>
</dbReference>
<feature type="DNA-binding region" description="H-T-H motif" evidence="4">
    <location>
        <begin position="42"/>
        <end position="61"/>
    </location>
</feature>
<dbReference type="Gene3D" id="1.10.357.10">
    <property type="entry name" value="Tetracycline Repressor, domain 2"/>
    <property type="match status" value="1"/>
</dbReference>
<dbReference type="InterPro" id="IPR001647">
    <property type="entry name" value="HTH_TetR"/>
</dbReference>
<reference evidence="6 7" key="1">
    <citation type="submission" date="2024-03" db="EMBL/GenBank/DDBJ databases">
        <title>Rhodococcus navarretei sp. nov. and Pseudarthrobacter quantumdoti sp. nov., two new species with the ability to biosynthesize Quantum Dots isolated from soil samples at Union Glacier, Antarctica.</title>
        <authorList>
            <person name="Vargas M."/>
        </authorList>
    </citation>
    <scope>NUCLEOTIDE SEQUENCE [LARGE SCALE GENOMIC DNA]</scope>
    <source>
        <strain evidence="6 7">EXRC-4A-4</strain>
    </source>
</reference>
<keyword evidence="2 4" id="KW-0238">DNA-binding</keyword>
<dbReference type="Pfam" id="PF00440">
    <property type="entry name" value="TetR_N"/>
    <property type="match status" value="1"/>
</dbReference>
<accession>A0ABU9CTT9</accession>
<evidence type="ECO:0000313" key="7">
    <source>
        <dbReference type="Proteomes" id="UP001456513"/>
    </source>
</evidence>
<dbReference type="InterPro" id="IPR050109">
    <property type="entry name" value="HTH-type_TetR-like_transc_reg"/>
</dbReference>
<protein>
    <submittedName>
        <fullName evidence="6">TetR/AcrR family transcriptional regulator</fullName>
    </submittedName>
</protein>
<evidence type="ECO:0000256" key="2">
    <source>
        <dbReference type="ARBA" id="ARBA00023125"/>
    </source>
</evidence>
<keyword evidence="3" id="KW-0804">Transcription</keyword>
<evidence type="ECO:0000313" key="6">
    <source>
        <dbReference type="EMBL" id="MEK8070817.1"/>
    </source>
</evidence>
<comment type="caution">
    <text evidence="6">The sequence shown here is derived from an EMBL/GenBank/DDBJ whole genome shotgun (WGS) entry which is preliminary data.</text>
</comment>
<dbReference type="RefSeq" id="WP_341440827.1">
    <property type="nucleotide sequence ID" value="NZ_JBBPCN010000001.1"/>
</dbReference>
<organism evidence="6 7">
    <name type="scientific">Rhodococcus navarretei</name>
    <dbReference type="NCBI Taxonomy" id="3128981"/>
    <lineage>
        <taxon>Bacteria</taxon>
        <taxon>Bacillati</taxon>
        <taxon>Actinomycetota</taxon>
        <taxon>Actinomycetes</taxon>
        <taxon>Mycobacteriales</taxon>
        <taxon>Nocardiaceae</taxon>
        <taxon>Rhodococcus</taxon>
    </lineage>
</organism>
<dbReference type="InterPro" id="IPR009057">
    <property type="entry name" value="Homeodomain-like_sf"/>
</dbReference>
<dbReference type="InterPro" id="IPR011075">
    <property type="entry name" value="TetR_C"/>
</dbReference>
<dbReference type="PANTHER" id="PTHR30055:SF148">
    <property type="entry name" value="TETR-FAMILY TRANSCRIPTIONAL REGULATOR"/>
    <property type="match status" value="1"/>
</dbReference>
<dbReference type="PROSITE" id="PS50977">
    <property type="entry name" value="HTH_TETR_2"/>
    <property type="match status" value="1"/>
</dbReference>